<evidence type="ECO:0000313" key="3">
    <source>
        <dbReference type="Proteomes" id="UP000615613"/>
    </source>
</evidence>
<dbReference type="EMBL" id="JABWQF010000019">
    <property type="protein sequence ID" value="MBC3295267.1"/>
    <property type="molecule type" value="Genomic_DNA"/>
</dbReference>
<accession>A0A8H9YV52</accession>
<keyword evidence="3" id="KW-1185">Reference proteome</keyword>
<evidence type="ECO:0000313" key="1">
    <source>
        <dbReference type="EMBL" id="MBC3295267.1"/>
    </source>
</evidence>
<sequence>MKDVFTAALADVVQDQVELTSTIESHVSGQTTQGASDGDIDEVLCMLGQFNAQVNRLIVQLAARYDENAGRLNPASQTDASSI</sequence>
<dbReference type="Proteomes" id="UP000615613">
    <property type="component" value="Chromosome"/>
</dbReference>
<name>A0A8H9YV52_9PSED</name>
<dbReference type="AlphaFoldDB" id="A0A8H9YV52"/>
<protein>
    <submittedName>
        <fullName evidence="1">Uncharacterized protein</fullName>
    </submittedName>
</protein>
<organism evidence="1">
    <name type="scientific">Pseudomonas tritici</name>
    <dbReference type="NCBI Taxonomy" id="2745518"/>
    <lineage>
        <taxon>Bacteria</taxon>
        <taxon>Pseudomonadati</taxon>
        <taxon>Pseudomonadota</taxon>
        <taxon>Gammaproteobacteria</taxon>
        <taxon>Pseudomonadales</taxon>
        <taxon>Pseudomonadaceae</taxon>
        <taxon>Pseudomonas</taxon>
    </lineage>
</organism>
<proteinExistence type="predicted"/>
<reference evidence="1" key="1">
    <citation type="journal article" date="2020" name="Microorganisms">
        <title>Reliable Identification of Environmental Pseudomonas Isolates Using the rpoD Gene.</title>
        <authorList>
            <consortium name="The Broad Institute Genome Sequencing Platform"/>
            <person name="Girard L."/>
            <person name="Lood C."/>
            <person name="Rokni-Zadeh H."/>
            <person name="van Noort V."/>
            <person name="Lavigne R."/>
            <person name="De Mot R."/>
        </authorList>
    </citation>
    <scope>NUCLEOTIDE SEQUENCE [LARGE SCALE GENOMIC DNA]</scope>
    <source>
        <strain evidence="1">SWRI145</strain>
    </source>
</reference>
<dbReference type="KEGG" id="ptrt:HU722_0015100"/>
<dbReference type="EMBL" id="CP077084">
    <property type="protein sequence ID" value="QXH81358.1"/>
    <property type="molecule type" value="Genomic_DNA"/>
</dbReference>
<gene>
    <name evidence="2" type="ORF">HU722_0015100</name>
    <name evidence="1" type="ORF">HU722_27445</name>
</gene>
<evidence type="ECO:0000313" key="2">
    <source>
        <dbReference type="EMBL" id="QXH81358.1"/>
    </source>
</evidence>
<dbReference type="RefSeq" id="WP_186753826.1">
    <property type="nucleotide sequence ID" value="NZ_CP077084.1"/>
</dbReference>
<reference evidence="2" key="2">
    <citation type="submission" date="2021-06" db="EMBL/GenBank/DDBJ databases">
        <title>Updating the genus Pseudomonas: Description of 43 new species and partition of the Pseudomonas putida group.</title>
        <authorList>
            <person name="Girard L."/>
            <person name="Lood C."/>
            <person name="Vandamme P."/>
            <person name="Rokni-Zadeh H."/>
            <person name="van Noort V."/>
            <person name="Hofte M."/>
            <person name="Lavigne R."/>
            <person name="De Mot R."/>
        </authorList>
    </citation>
    <scope>NUCLEOTIDE SEQUENCE</scope>
    <source>
        <strain evidence="2">SWRI145</strain>
    </source>
</reference>